<dbReference type="PANTHER" id="PTHR47481">
    <property type="match status" value="1"/>
</dbReference>
<proteinExistence type="predicted"/>
<keyword evidence="2" id="KW-1185">Reference proteome</keyword>
<dbReference type="EMBL" id="JBANQN010000009">
    <property type="protein sequence ID" value="KAK6779966.1"/>
    <property type="molecule type" value="Genomic_DNA"/>
</dbReference>
<reference evidence="1 2" key="1">
    <citation type="submission" date="2024-02" db="EMBL/GenBank/DDBJ databases">
        <title>de novo genome assembly of Solanum bulbocastanum strain 11H21.</title>
        <authorList>
            <person name="Hosaka A.J."/>
        </authorList>
    </citation>
    <scope>NUCLEOTIDE SEQUENCE [LARGE SCALE GENOMIC DNA]</scope>
    <source>
        <tissue evidence="1">Young leaves</tissue>
    </source>
</reference>
<sequence>MSLKQRLSVIQRGEQTISEYLQQIRTIAVILALIGLPILQDDLILYTFNGIGPDYKEIVAPIKAYDTCISFEYLRDKLTQFESY</sequence>
<evidence type="ECO:0008006" key="3">
    <source>
        <dbReference type="Google" id="ProtNLM"/>
    </source>
</evidence>
<evidence type="ECO:0000313" key="1">
    <source>
        <dbReference type="EMBL" id="KAK6779966.1"/>
    </source>
</evidence>
<comment type="caution">
    <text evidence="1">The sequence shown here is derived from an EMBL/GenBank/DDBJ whole genome shotgun (WGS) entry which is preliminary data.</text>
</comment>
<dbReference type="PANTHER" id="PTHR47481:SF9">
    <property type="entry name" value="RETROTRANSPOSON GAG DOMAIN-CONTAINING PROTEIN"/>
    <property type="match status" value="1"/>
</dbReference>
<evidence type="ECO:0000313" key="2">
    <source>
        <dbReference type="Proteomes" id="UP001371456"/>
    </source>
</evidence>
<gene>
    <name evidence="1" type="ORF">RDI58_022150</name>
</gene>
<accession>A0AAN8Y5T9</accession>
<protein>
    <recommendedName>
        <fullName evidence="3">Polyprotein</fullName>
    </recommendedName>
</protein>
<organism evidence="1 2">
    <name type="scientific">Solanum bulbocastanum</name>
    <name type="common">Wild potato</name>
    <dbReference type="NCBI Taxonomy" id="147425"/>
    <lineage>
        <taxon>Eukaryota</taxon>
        <taxon>Viridiplantae</taxon>
        <taxon>Streptophyta</taxon>
        <taxon>Embryophyta</taxon>
        <taxon>Tracheophyta</taxon>
        <taxon>Spermatophyta</taxon>
        <taxon>Magnoliopsida</taxon>
        <taxon>eudicotyledons</taxon>
        <taxon>Gunneridae</taxon>
        <taxon>Pentapetalae</taxon>
        <taxon>asterids</taxon>
        <taxon>lamiids</taxon>
        <taxon>Solanales</taxon>
        <taxon>Solanaceae</taxon>
        <taxon>Solanoideae</taxon>
        <taxon>Solaneae</taxon>
        <taxon>Solanum</taxon>
    </lineage>
</organism>
<name>A0AAN8Y5T9_SOLBU</name>
<dbReference type="Proteomes" id="UP001371456">
    <property type="component" value="Unassembled WGS sequence"/>
</dbReference>
<dbReference type="AlphaFoldDB" id="A0AAN8Y5T9"/>